<protein>
    <submittedName>
        <fullName evidence="2">Uncharacterized protein</fullName>
    </submittedName>
</protein>
<evidence type="ECO:0000256" key="1">
    <source>
        <dbReference type="SAM" id="Phobius"/>
    </source>
</evidence>
<keyword evidence="1" id="KW-1133">Transmembrane helix</keyword>
<dbReference type="Proteomes" id="UP000468928">
    <property type="component" value="Unassembled WGS sequence"/>
</dbReference>
<evidence type="ECO:0000313" key="2">
    <source>
        <dbReference type="EMBL" id="NEW46897.1"/>
    </source>
</evidence>
<name>A0A6P1D8U2_9NOCA</name>
<accession>A0A6P1D8U2</accession>
<feature type="transmembrane region" description="Helical" evidence="1">
    <location>
        <begin position="20"/>
        <end position="40"/>
    </location>
</feature>
<gene>
    <name evidence="2" type="ORF">GV789_20935</name>
</gene>
<dbReference type="EMBL" id="JAAGUZ010000063">
    <property type="protein sequence ID" value="NEW46897.1"/>
    <property type="molecule type" value="Genomic_DNA"/>
</dbReference>
<dbReference type="AlphaFoldDB" id="A0A6P1D8U2"/>
<dbReference type="RefSeq" id="WP_163829878.1">
    <property type="nucleotide sequence ID" value="NZ_JAAGUX010000017.1"/>
</dbReference>
<feature type="transmembrane region" description="Helical" evidence="1">
    <location>
        <begin position="52"/>
        <end position="73"/>
    </location>
</feature>
<organism evidence="2 3">
    <name type="scientific">Nocardia cyriacigeorgica</name>
    <dbReference type="NCBI Taxonomy" id="135487"/>
    <lineage>
        <taxon>Bacteria</taxon>
        <taxon>Bacillati</taxon>
        <taxon>Actinomycetota</taxon>
        <taxon>Actinomycetes</taxon>
        <taxon>Mycobacteriales</taxon>
        <taxon>Nocardiaceae</taxon>
        <taxon>Nocardia</taxon>
    </lineage>
</organism>
<evidence type="ECO:0000313" key="3">
    <source>
        <dbReference type="Proteomes" id="UP000468928"/>
    </source>
</evidence>
<comment type="caution">
    <text evidence="2">The sequence shown here is derived from an EMBL/GenBank/DDBJ whole genome shotgun (WGS) entry which is preliminary data.</text>
</comment>
<keyword evidence="1" id="KW-0472">Membrane</keyword>
<keyword evidence="1" id="KW-0812">Transmembrane</keyword>
<sequence>MSDSAALGDSDAAPDPAAPLGAPAMVIAVLLFAAAVVAGGQIRGWAADYGAPLVYCAVALYIAAALRLFWWGAGVRRAGRHWDGRRVGAPGPAPTSRPRP</sequence>
<reference evidence="2 3" key="1">
    <citation type="submission" date="2020-01" db="EMBL/GenBank/DDBJ databases">
        <title>Genetics and antimicrobial susceptibilities of Nocardia species isolated from the soil; a comparison with species isolated from humans.</title>
        <authorList>
            <person name="Carrasco G."/>
            <person name="Monzon S."/>
            <person name="Sansegundo M."/>
            <person name="Garcia E."/>
            <person name="Garrido N."/>
            <person name="Medina M.J."/>
            <person name="Villalon P."/>
            <person name="Ramirez-Arocha A.C."/>
            <person name="Jimenez P."/>
            <person name="Cuesta I."/>
            <person name="Valdezate S."/>
        </authorList>
    </citation>
    <scope>NUCLEOTIDE SEQUENCE [LARGE SCALE GENOMIC DNA]</scope>
    <source>
        <strain evidence="2 3">CNM20110639</strain>
    </source>
</reference>
<proteinExistence type="predicted"/>